<dbReference type="InterPro" id="IPR013020">
    <property type="entry name" value="Rad3/Chl1-like"/>
</dbReference>
<evidence type="ECO:0000256" key="16">
    <source>
        <dbReference type="ARBA" id="ARBA00029709"/>
    </source>
</evidence>
<feature type="compositionally biased region" description="Polar residues" evidence="22">
    <location>
        <begin position="124"/>
        <end position="141"/>
    </location>
</feature>
<dbReference type="Gene3D" id="3.40.50.300">
    <property type="entry name" value="P-loop containing nucleotide triphosphate hydrolases"/>
    <property type="match status" value="3"/>
</dbReference>
<proteinExistence type="inferred from homology"/>
<dbReference type="GO" id="GO:0051536">
    <property type="term" value="F:iron-sulfur cluster binding"/>
    <property type="evidence" value="ECO:0007669"/>
    <property type="project" value="UniProtKB-KW"/>
</dbReference>
<accession>A0A316V928</accession>
<evidence type="ECO:0000256" key="18">
    <source>
        <dbReference type="ARBA" id="ARBA00044998"/>
    </source>
</evidence>
<evidence type="ECO:0000256" key="21">
    <source>
        <dbReference type="ARBA" id="ARBA00048954"/>
    </source>
</evidence>
<dbReference type="STRING" id="1280837.A0A316V928"/>
<dbReference type="GO" id="GO:0046872">
    <property type="term" value="F:metal ion binding"/>
    <property type="evidence" value="ECO:0007669"/>
    <property type="project" value="UniProtKB-KW"/>
</dbReference>
<dbReference type="AlphaFoldDB" id="A0A316V928"/>
<evidence type="ECO:0000256" key="17">
    <source>
        <dbReference type="ARBA" id="ARBA00044969"/>
    </source>
</evidence>
<dbReference type="PANTHER" id="PTHR11472">
    <property type="entry name" value="DNA REPAIR DEAD HELICASE RAD3/XP-D SUBFAMILY MEMBER"/>
    <property type="match status" value="1"/>
</dbReference>
<feature type="domain" description="Helicase ATP-binding" evidence="23">
    <location>
        <begin position="10"/>
        <end position="435"/>
    </location>
</feature>
<dbReference type="EC" id="5.6.2.3" evidence="17"/>
<keyword evidence="7" id="KW-0547">Nucleotide-binding</keyword>
<comment type="catalytic activity">
    <reaction evidence="21">
        <text>ATP + H2O = ADP + phosphate + H(+)</text>
        <dbReference type="Rhea" id="RHEA:13065"/>
        <dbReference type="ChEBI" id="CHEBI:15377"/>
        <dbReference type="ChEBI" id="CHEBI:15378"/>
        <dbReference type="ChEBI" id="CHEBI:30616"/>
        <dbReference type="ChEBI" id="CHEBI:43474"/>
        <dbReference type="ChEBI" id="CHEBI:456216"/>
        <dbReference type="EC" id="5.6.2.3"/>
    </reaction>
</comment>
<dbReference type="GO" id="GO:0016818">
    <property type="term" value="F:hydrolase activity, acting on acid anhydrides, in phosphorus-containing anhydrides"/>
    <property type="evidence" value="ECO:0007669"/>
    <property type="project" value="InterPro"/>
</dbReference>
<dbReference type="InterPro" id="IPR027417">
    <property type="entry name" value="P-loop_NTPase"/>
</dbReference>
<dbReference type="FunCoup" id="A0A316V928">
    <property type="interactions" value="628"/>
</dbReference>
<dbReference type="InterPro" id="IPR006554">
    <property type="entry name" value="Helicase-like_DEXD_c2"/>
</dbReference>
<evidence type="ECO:0000256" key="8">
    <source>
        <dbReference type="ARBA" id="ARBA00022801"/>
    </source>
</evidence>
<dbReference type="EMBL" id="KZ819604">
    <property type="protein sequence ID" value="PWN33962.1"/>
    <property type="molecule type" value="Genomic_DNA"/>
</dbReference>
<keyword evidence="15" id="KW-0131">Cell cycle</keyword>
<evidence type="ECO:0000256" key="20">
    <source>
        <dbReference type="ARBA" id="ARBA00045702"/>
    </source>
</evidence>
<evidence type="ECO:0000256" key="9">
    <source>
        <dbReference type="ARBA" id="ARBA00022806"/>
    </source>
</evidence>
<evidence type="ECO:0000256" key="11">
    <source>
        <dbReference type="ARBA" id="ARBA00023004"/>
    </source>
</evidence>
<evidence type="ECO:0000256" key="3">
    <source>
        <dbReference type="ARBA" id="ARBA00008435"/>
    </source>
</evidence>
<dbReference type="OrthoDB" id="267079at2759"/>
<feature type="region of interest" description="Disordered" evidence="22">
    <location>
        <begin position="121"/>
        <end position="148"/>
    </location>
</feature>
<evidence type="ECO:0000259" key="23">
    <source>
        <dbReference type="PROSITE" id="PS51193"/>
    </source>
</evidence>
<dbReference type="Gene3D" id="1.10.275.40">
    <property type="match status" value="1"/>
</dbReference>
<dbReference type="CDD" id="cd18788">
    <property type="entry name" value="SF2_C_XPD"/>
    <property type="match status" value="1"/>
</dbReference>
<protein>
    <recommendedName>
        <fullName evidence="5">ATP-dependent DNA helicase CHL1</fullName>
        <ecNumber evidence="17">5.6.2.3</ecNumber>
    </recommendedName>
    <alternativeName>
        <fullName evidence="4">ATP-dependent DNA helicase chl1</fullName>
    </alternativeName>
    <alternativeName>
        <fullName evidence="16">Chromosome loss protein 1</fullName>
    </alternativeName>
    <alternativeName>
        <fullName evidence="18 19">DNA 5'-3' helicase CHL1</fullName>
    </alternativeName>
</protein>
<evidence type="ECO:0000256" key="13">
    <source>
        <dbReference type="ARBA" id="ARBA00023235"/>
    </source>
</evidence>
<keyword evidence="11" id="KW-0408">Iron</keyword>
<evidence type="ECO:0000256" key="2">
    <source>
        <dbReference type="ARBA" id="ARBA00004123"/>
    </source>
</evidence>
<dbReference type="PANTHER" id="PTHR11472:SF41">
    <property type="entry name" value="ATP-DEPENDENT DNA HELICASE DDX11-RELATED"/>
    <property type="match status" value="1"/>
</dbReference>
<organism evidence="24 25">
    <name type="scientific">Meira miltonrushii</name>
    <dbReference type="NCBI Taxonomy" id="1280837"/>
    <lineage>
        <taxon>Eukaryota</taxon>
        <taxon>Fungi</taxon>
        <taxon>Dikarya</taxon>
        <taxon>Basidiomycota</taxon>
        <taxon>Ustilaginomycotina</taxon>
        <taxon>Exobasidiomycetes</taxon>
        <taxon>Exobasidiales</taxon>
        <taxon>Brachybasidiaceae</taxon>
        <taxon>Meira</taxon>
    </lineage>
</organism>
<dbReference type="SUPFAM" id="SSF52540">
    <property type="entry name" value="P-loop containing nucleoside triphosphate hydrolases"/>
    <property type="match status" value="2"/>
</dbReference>
<keyword evidence="10" id="KW-0067">ATP-binding</keyword>
<dbReference type="GO" id="GO:0005634">
    <property type="term" value="C:nucleus"/>
    <property type="evidence" value="ECO:0007669"/>
    <property type="project" value="UniProtKB-SubCell"/>
</dbReference>
<evidence type="ECO:0000256" key="12">
    <source>
        <dbReference type="ARBA" id="ARBA00023014"/>
    </source>
</evidence>
<comment type="subcellular location">
    <subcellularLocation>
        <location evidence="2">Nucleus</location>
    </subcellularLocation>
</comment>
<dbReference type="GO" id="GO:0043139">
    <property type="term" value="F:5'-3' DNA helicase activity"/>
    <property type="evidence" value="ECO:0007669"/>
    <property type="project" value="UniProtKB-EC"/>
</dbReference>
<evidence type="ECO:0000256" key="14">
    <source>
        <dbReference type="ARBA" id="ARBA00023242"/>
    </source>
</evidence>
<dbReference type="GeneID" id="37019147"/>
<dbReference type="GO" id="GO:0006139">
    <property type="term" value="P:nucleobase-containing compound metabolic process"/>
    <property type="evidence" value="ECO:0007669"/>
    <property type="project" value="InterPro"/>
</dbReference>
<evidence type="ECO:0000256" key="15">
    <source>
        <dbReference type="ARBA" id="ARBA00023306"/>
    </source>
</evidence>
<gene>
    <name evidence="24" type="ORF">FA14DRAFT_148083</name>
</gene>
<reference evidence="24 25" key="1">
    <citation type="journal article" date="2018" name="Mol. Biol. Evol.">
        <title>Broad Genomic Sampling Reveals a Smut Pathogenic Ancestry of the Fungal Clade Ustilaginomycotina.</title>
        <authorList>
            <person name="Kijpornyongpan T."/>
            <person name="Mondo S.J."/>
            <person name="Barry K."/>
            <person name="Sandor L."/>
            <person name="Lee J."/>
            <person name="Lipzen A."/>
            <person name="Pangilinan J."/>
            <person name="LaButti K."/>
            <person name="Hainaut M."/>
            <person name="Henrissat B."/>
            <person name="Grigoriev I.V."/>
            <person name="Spatafora J.W."/>
            <person name="Aime M.C."/>
        </authorList>
    </citation>
    <scope>NUCLEOTIDE SEQUENCE [LARGE SCALE GENOMIC DNA]</scope>
    <source>
        <strain evidence="24 25">MCA 3882</strain>
    </source>
</reference>
<dbReference type="GO" id="GO:0005524">
    <property type="term" value="F:ATP binding"/>
    <property type="evidence" value="ECO:0007669"/>
    <property type="project" value="UniProtKB-KW"/>
</dbReference>
<evidence type="ECO:0000256" key="7">
    <source>
        <dbReference type="ARBA" id="ARBA00022741"/>
    </source>
</evidence>
<dbReference type="Pfam" id="PF13307">
    <property type="entry name" value="Helicase_C_2"/>
    <property type="match status" value="1"/>
</dbReference>
<dbReference type="RefSeq" id="XP_025354264.1">
    <property type="nucleotide sequence ID" value="XM_025497366.1"/>
</dbReference>
<keyword evidence="8" id="KW-0378">Hydrolase</keyword>
<dbReference type="Gene3D" id="1.10.30.20">
    <property type="entry name" value="Bacterial XPD DNA helicase, FeS cluster domain"/>
    <property type="match status" value="1"/>
</dbReference>
<keyword evidence="25" id="KW-1185">Reference proteome</keyword>
<sequence>MNEDSLRQSSRAFHFPYPKAYSIQLDLMRAVFTAIEDEKVGIFESPTGTGKSLSLICGACTWLEANAKRHEQGQLKGSVDDEEPDWVREHESNRQMEALQSHEKELQSRIEAARIRLEERRKNSATSIKRTKVSRTGISNSDSEDEYLVEDNDQRTANTSNAARPDDPSSFLSPAVRALMEKSGAYMGNSKGKKIPFYAKQGNERDEEDEPETVPKIIYVSRTHSQVSQFINEVKRTDFAVAGNRDSNRFSVRNTSLGGRKQMCINQSVIDIGQRAGIEAMNEKCLDLMKRKKGSTSKAGCEYLPAPDEAGQLKLMEYRDTVLADVHDIEDAVKIGKEMHICSYFGARGSARQAHIVTMPYNLLLNASARDSLNIELKGAIVIIDEAHNLIDTILATHTVLVSSWQIQRAISQINDYLDKFSSRLKGTNEINLQKLLLTLRSLDTSCTNAVQNKAQSMTPAELMRKIGGNIDQINLLELDRWLRETKIARKIAGYADRKLRVEASTEETMQRVSHSGISALHTIESFLLALTNRDLDGRIYFSTTSELAKNGEKQWSLKYQLLNPAEVFSDIVKDARSVILAGGTMEPISDFAMQLFPALDPERLTHFSCSHIIPKQNLMAAIVCKTAKGTPLSFRYDARGDATIMEELTGMLVNYCNVIPHGVVVFVPSYGFLDSLQEHWKTSPQFVRLKAKKQVYFEPKTASEVDTVLRGYGRSIDQDQGAILFAVVGAKLSEGINFSDRLARAVIMVGMPFANINSPELKERMNYVRALHKQQKSGTLLKQKEHKTDFDAGQELYINLCMKAVNQAMGRAIRHQNDFAALIFLDNRYSRQDTIARLPSWIVESTKVYDTFGPSIGALGAFFRAKKTAPQT</sequence>
<comment type="similarity">
    <text evidence="3">Belongs to the DEAD box helicase family. DEAH subfamily. DDX11/CHL1 sub-subfamily.</text>
</comment>
<dbReference type="InterPro" id="IPR006555">
    <property type="entry name" value="ATP-dep_Helicase_C"/>
</dbReference>
<keyword evidence="12" id="KW-0411">Iron-sulfur</keyword>
<dbReference type="Pfam" id="PF06733">
    <property type="entry name" value="DEAD_2"/>
    <property type="match status" value="1"/>
</dbReference>
<evidence type="ECO:0000256" key="19">
    <source>
        <dbReference type="ARBA" id="ARBA00045008"/>
    </source>
</evidence>
<keyword evidence="13" id="KW-0413">Isomerase</keyword>
<dbReference type="GO" id="GO:0034085">
    <property type="term" value="P:establishment of sister chromatid cohesion"/>
    <property type="evidence" value="ECO:0007669"/>
    <property type="project" value="TreeGrafter"/>
</dbReference>
<dbReference type="NCBIfam" id="TIGR00604">
    <property type="entry name" value="rad3"/>
    <property type="match status" value="1"/>
</dbReference>
<evidence type="ECO:0000256" key="22">
    <source>
        <dbReference type="SAM" id="MobiDB-lite"/>
    </source>
</evidence>
<evidence type="ECO:0000256" key="4">
    <source>
        <dbReference type="ARBA" id="ARBA00016387"/>
    </source>
</evidence>
<dbReference type="InterPro" id="IPR042493">
    <property type="entry name" value="XPD_DNA_FeS"/>
</dbReference>
<evidence type="ECO:0000256" key="10">
    <source>
        <dbReference type="ARBA" id="ARBA00022840"/>
    </source>
</evidence>
<dbReference type="PROSITE" id="PS51193">
    <property type="entry name" value="HELICASE_ATP_BIND_2"/>
    <property type="match status" value="1"/>
</dbReference>
<evidence type="ECO:0000256" key="5">
    <source>
        <dbReference type="ARBA" id="ARBA00017386"/>
    </source>
</evidence>
<comment type="cofactor">
    <cofactor evidence="1">
        <name>[4Fe-4S] cluster</name>
        <dbReference type="ChEBI" id="CHEBI:49883"/>
    </cofactor>
</comment>
<dbReference type="InParanoid" id="A0A316V928"/>
<name>A0A316V928_9BASI</name>
<dbReference type="GO" id="GO:0003677">
    <property type="term" value="F:DNA binding"/>
    <property type="evidence" value="ECO:0007669"/>
    <property type="project" value="InterPro"/>
</dbReference>
<dbReference type="Proteomes" id="UP000245771">
    <property type="component" value="Unassembled WGS sequence"/>
</dbReference>
<evidence type="ECO:0000313" key="24">
    <source>
        <dbReference type="EMBL" id="PWN33962.1"/>
    </source>
</evidence>
<dbReference type="InterPro" id="IPR010614">
    <property type="entry name" value="RAD3-like_helicase_DEAD"/>
</dbReference>
<evidence type="ECO:0000256" key="6">
    <source>
        <dbReference type="ARBA" id="ARBA00022723"/>
    </source>
</evidence>
<keyword evidence="9 24" id="KW-0347">Helicase</keyword>
<evidence type="ECO:0000256" key="1">
    <source>
        <dbReference type="ARBA" id="ARBA00001966"/>
    </source>
</evidence>
<keyword evidence="14" id="KW-0539">Nucleus</keyword>
<keyword evidence="6" id="KW-0479">Metal-binding</keyword>
<dbReference type="SMART" id="SM00488">
    <property type="entry name" value="DEXDc2"/>
    <property type="match status" value="1"/>
</dbReference>
<evidence type="ECO:0000313" key="25">
    <source>
        <dbReference type="Proteomes" id="UP000245771"/>
    </source>
</evidence>
<comment type="function">
    <text evidence="20">ATP-dependent DNA helicase important for chromosome transmission and normal cell cycle progression in G(2)/M. May have a role in changing DNA topology to allow the loading of proteins involved in maintaining sister chromatid cohesion in the vicinity of the centromeres. Has a specific role in chromosome segregation during meiosis II.</text>
</comment>
<dbReference type="SMART" id="SM00491">
    <property type="entry name" value="HELICc2"/>
    <property type="match status" value="1"/>
</dbReference>
<dbReference type="InterPro" id="IPR014013">
    <property type="entry name" value="Helic_SF1/SF2_ATP-bd_DinG/Rad3"/>
</dbReference>
<dbReference type="InterPro" id="IPR045028">
    <property type="entry name" value="DinG/Rad3-like"/>
</dbReference>